<dbReference type="Proteomes" id="UP000663879">
    <property type="component" value="Unassembled WGS sequence"/>
</dbReference>
<evidence type="ECO:0000256" key="5">
    <source>
        <dbReference type="SAM" id="MobiDB-lite"/>
    </source>
</evidence>
<dbReference type="PANTHER" id="PTHR11255">
    <property type="entry name" value="DIACYLGLYCEROL KINASE"/>
    <property type="match status" value="1"/>
</dbReference>
<keyword evidence="1" id="KW-0808">Transferase</keyword>
<accession>A0A813XR59</accession>
<evidence type="ECO:0000259" key="6">
    <source>
        <dbReference type="Pfam" id="PF00609"/>
    </source>
</evidence>
<evidence type="ECO:0000313" key="7">
    <source>
        <dbReference type="EMBL" id="CAF0874198.1"/>
    </source>
</evidence>
<gene>
    <name evidence="7" type="ORF">OXX778_LOCUS10084</name>
</gene>
<feature type="region of interest" description="Disordered" evidence="5">
    <location>
        <begin position="129"/>
        <end position="148"/>
    </location>
</feature>
<keyword evidence="4" id="KW-0067">ATP-binding</keyword>
<dbReference type="InterPro" id="IPR016064">
    <property type="entry name" value="NAD/diacylglycerol_kinase_sf"/>
</dbReference>
<dbReference type="Pfam" id="PF00609">
    <property type="entry name" value="DAGK_acc"/>
    <property type="match status" value="1"/>
</dbReference>
<evidence type="ECO:0000256" key="2">
    <source>
        <dbReference type="ARBA" id="ARBA00022741"/>
    </source>
</evidence>
<evidence type="ECO:0000256" key="1">
    <source>
        <dbReference type="ARBA" id="ARBA00022679"/>
    </source>
</evidence>
<dbReference type="GO" id="GO:0005886">
    <property type="term" value="C:plasma membrane"/>
    <property type="evidence" value="ECO:0007669"/>
    <property type="project" value="TreeGrafter"/>
</dbReference>
<dbReference type="EMBL" id="CAJNOC010001555">
    <property type="protein sequence ID" value="CAF0874198.1"/>
    <property type="molecule type" value="Genomic_DNA"/>
</dbReference>
<feature type="non-terminal residue" evidence="7">
    <location>
        <position position="1"/>
    </location>
</feature>
<evidence type="ECO:0000256" key="3">
    <source>
        <dbReference type="ARBA" id="ARBA00022777"/>
    </source>
</evidence>
<keyword evidence="2" id="KW-0547">Nucleotide-binding</keyword>
<dbReference type="GO" id="GO:0004143">
    <property type="term" value="F:ATP-dependent diacylglycerol kinase activity"/>
    <property type="evidence" value="ECO:0007669"/>
    <property type="project" value="InterPro"/>
</dbReference>
<dbReference type="SUPFAM" id="SSF111331">
    <property type="entry name" value="NAD kinase/diacylglycerol kinase-like"/>
    <property type="match status" value="1"/>
</dbReference>
<dbReference type="GO" id="GO:0007200">
    <property type="term" value="P:phospholipase C-activating G protein-coupled receptor signaling pathway"/>
    <property type="evidence" value="ECO:0007669"/>
    <property type="project" value="InterPro"/>
</dbReference>
<evidence type="ECO:0000256" key="4">
    <source>
        <dbReference type="ARBA" id="ARBA00022840"/>
    </source>
</evidence>
<dbReference type="PANTHER" id="PTHR11255:SF80">
    <property type="entry name" value="EYE-SPECIFIC DIACYLGLYCEROL KINASE"/>
    <property type="match status" value="1"/>
</dbReference>
<keyword evidence="3" id="KW-0418">Kinase</keyword>
<dbReference type="InterPro" id="IPR037607">
    <property type="entry name" value="DGK"/>
</dbReference>
<evidence type="ECO:0000313" key="8">
    <source>
        <dbReference type="Proteomes" id="UP000663879"/>
    </source>
</evidence>
<dbReference type="GO" id="GO:0005524">
    <property type="term" value="F:ATP binding"/>
    <property type="evidence" value="ECO:0007669"/>
    <property type="project" value="UniProtKB-KW"/>
</dbReference>
<comment type="caution">
    <text evidence="7">The sequence shown here is derived from an EMBL/GenBank/DDBJ whole genome shotgun (WGS) entry which is preliminary data.</text>
</comment>
<proteinExistence type="predicted"/>
<dbReference type="InterPro" id="IPR000756">
    <property type="entry name" value="Diacylglycerol_kin_accessory"/>
</dbReference>
<organism evidence="7 8">
    <name type="scientific">Brachionus calyciflorus</name>
    <dbReference type="NCBI Taxonomy" id="104777"/>
    <lineage>
        <taxon>Eukaryota</taxon>
        <taxon>Metazoa</taxon>
        <taxon>Spiralia</taxon>
        <taxon>Gnathifera</taxon>
        <taxon>Rotifera</taxon>
        <taxon>Eurotatoria</taxon>
        <taxon>Monogononta</taxon>
        <taxon>Pseudotrocha</taxon>
        <taxon>Ploima</taxon>
        <taxon>Brachionidae</taxon>
        <taxon>Brachionus</taxon>
    </lineage>
</organism>
<protein>
    <recommendedName>
        <fullName evidence="6">Diacylglycerol kinase accessory domain-containing protein</fullName>
    </recommendedName>
</protein>
<dbReference type="OrthoDB" id="242257at2759"/>
<name>A0A813XR59_9BILA</name>
<reference evidence="7" key="1">
    <citation type="submission" date="2021-02" db="EMBL/GenBank/DDBJ databases">
        <authorList>
            <person name="Nowell W R."/>
        </authorList>
    </citation>
    <scope>NUCLEOTIDE SEQUENCE</scope>
    <source>
        <strain evidence="7">Ploen Becks lab</strain>
    </source>
</reference>
<feature type="domain" description="Diacylglycerol kinase accessory" evidence="6">
    <location>
        <begin position="5"/>
        <end position="76"/>
    </location>
</feature>
<sequence>LTTVCYNIYASGKKPWKNEDGGEPQSYSDGKIEIVSFQTADFMLLQIGVHGDHITQASKIRIVTASPLPMQVDGEPCLLQSSEIIIEHKNQASMVLASEETTVLSTCVQATCSWLCCCCCCCKTRISSDEENSSETDDDEVEDDIQVI</sequence>
<dbReference type="AlphaFoldDB" id="A0A813XR59"/>
<keyword evidence="8" id="KW-1185">Reference proteome</keyword>